<dbReference type="RefSeq" id="WP_119631272.1">
    <property type="nucleotide sequence ID" value="NZ_AP017928.1"/>
</dbReference>
<proteinExistence type="predicted"/>
<dbReference type="EMBL" id="AP017928">
    <property type="protein sequence ID" value="BBA36025.1"/>
    <property type="molecule type" value="Genomic_DNA"/>
</dbReference>
<evidence type="ECO:0000256" key="1">
    <source>
        <dbReference type="SAM" id="SignalP"/>
    </source>
</evidence>
<dbReference type="KEGG" id="mmai:sS8_4095"/>
<gene>
    <name evidence="2" type="ORF">sS8_4095</name>
</gene>
<evidence type="ECO:0000313" key="2">
    <source>
        <dbReference type="EMBL" id="BBA36025.1"/>
    </source>
</evidence>
<feature type="chain" id="PRO_5012332080" evidence="1">
    <location>
        <begin position="24"/>
        <end position="146"/>
    </location>
</feature>
<organism evidence="2 3">
    <name type="scientific">Methylocaldum marinum</name>
    <dbReference type="NCBI Taxonomy" id="1432792"/>
    <lineage>
        <taxon>Bacteria</taxon>
        <taxon>Pseudomonadati</taxon>
        <taxon>Pseudomonadota</taxon>
        <taxon>Gammaproteobacteria</taxon>
        <taxon>Methylococcales</taxon>
        <taxon>Methylococcaceae</taxon>
        <taxon>Methylocaldum</taxon>
    </lineage>
</organism>
<evidence type="ECO:0000313" key="3">
    <source>
        <dbReference type="Proteomes" id="UP000266313"/>
    </source>
</evidence>
<feature type="signal peptide" evidence="1">
    <location>
        <begin position="1"/>
        <end position="23"/>
    </location>
</feature>
<accession>A0A250KWM1</accession>
<dbReference type="Proteomes" id="UP000266313">
    <property type="component" value="Chromosome"/>
</dbReference>
<name>A0A250KWM1_9GAMM</name>
<protein>
    <submittedName>
        <fullName evidence="2">Uncharacterized protein</fullName>
    </submittedName>
</protein>
<keyword evidence="3" id="KW-1185">Reference proteome</keyword>
<dbReference type="AlphaFoldDB" id="A0A250KWM1"/>
<keyword evidence="1" id="KW-0732">Signal</keyword>
<sequence length="146" mass="15733">MKTLLTFVSALFFTIAVSPSAYARPCAGNQGGFTLTCRGGFPIQNHGGENTSRKDITFVRSPNAAGSSGRTLAPGTCAWEDRPVSPNEPARFYYSVSTTNAGTQGWFNLVSQCTFNNRCTVEVCVRNDGAGNLQVLTNHAIVRFPF</sequence>
<dbReference type="OrthoDB" id="9824540at2"/>
<reference evidence="2 3" key="1">
    <citation type="submission" date="2016-12" db="EMBL/GenBank/DDBJ databases">
        <title>Genome sequencing of Methylocaldum marinum.</title>
        <authorList>
            <person name="Takeuchi M."/>
            <person name="Kamagata Y."/>
            <person name="Hiraoka S."/>
            <person name="Oshima K."/>
            <person name="Hattori M."/>
            <person name="Iwasaki W."/>
        </authorList>
    </citation>
    <scope>NUCLEOTIDE SEQUENCE [LARGE SCALE GENOMIC DNA]</scope>
    <source>
        <strain evidence="2 3">S8</strain>
    </source>
</reference>